<protein>
    <submittedName>
        <fullName evidence="1">Uncharacterized protein</fullName>
    </submittedName>
</protein>
<reference evidence="1 2" key="1">
    <citation type="submission" date="2020-06" db="EMBL/GenBank/DDBJ databases">
        <title>Oricola thermophila sp. nov. isolated from a tidal sediments.</title>
        <authorList>
            <person name="Kwon K.K."/>
            <person name="Yang S.-H."/>
            <person name="Park M.-J."/>
        </authorList>
    </citation>
    <scope>NUCLEOTIDE SEQUENCE [LARGE SCALE GENOMIC DNA]</scope>
    <source>
        <strain evidence="1 2">MEBiC13590</strain>
    </source>
</reference>
<dbReference type="KEGG" id="orm:HTY61_12690"/>
<dbReference type="RefSeq" id="WP_175277144.1">
    <property type="nucleotide sequence ID" value="NZ_CP054836.1"/>
</dbReference>
<name>A0A6N1VIR5_9HYPH</name>
<organism evidence="1 2">
    <name type="scientific">Oricola thermophila</name>
    <dbReference type="NCBI Taxonomy" id="2742145"/>
    <lineage>
        <taxon>Bacteria</taxon>
        <taxon>Pseudomonadati</taxon>
        <taxon>Pseudomonadota</taxon>
        <taxon>Alphaproteobacteria</taxon>
        <taxon>Hyphomicrobiales</taxon>
        <taxon>Ahrensiaceae</taxon>
        <taxon>Oricola</taxon>
    </lineage>
</organism>
<accession>A0A6N1VIR5</accession>
<proteinExistence type="predicted"/>
<gene>
    <name evidence="1" type="ORF">HTY61_12690</name>
</gene>
<dbReference type="EMBL" id="CP054836">
    <property type="protein sequence ID" value="QKV19252.1"/>
    <property type="molecule type" value="Genomic_DNA"/>
</dbReference>
<evidence type="ECO:0000313" key="1">
    <source>
        <dbReference type="EMBL" id="QKV19252.1"/>
    </source>
</evidence>
<dbReference type="Proteomes" id="UP000509367">
    <property type="component" value="Chromosome"/>
</dbReference>
<evidence type="ECO:0000313" key="2">
    <source>
        <dbReference type="Proteomes" id="UP000509367"/>
    </source>
</evidence>
<sequence length="49" mass="4922">MHARAAFLSAALLLTISFLGLAVYTERAEAGKTPVDGYGISVGLVAAAG</sequence>
<keyword evidence="2" id="KW-1185">Reference proteome</keyword>
<dbReference type="AlphaFoldDB" id="A0A6N1VIR5"/>